<organism evidence="2 4">
    <name type="scientific">Dracunculus medinensis</name>
    <name type="common">Guinea worm</name>
    <dbReference type="NCBI Taxonomy" id="318479"/>
    <lineage>
        <taxon>Eukaryota</taxon>
        <taxon>Metazoa</taxon>
        <taxon>Ecdysozoa</taxon>
        <taxon>Nematoda</taxon>
        <taxon>Chromadorea</taxon>
        <taxon>Rhabditida</taxon>
        <taxon>Spirurina</taxon>
        <taxon>Dracunculoidea</taxon>
        <taxon>Dracunculidae</taxon>
        <taxon>Dracunculus</taxon>
    </lineage>
</organism>
<dbReference type="PANTHER" id="PTHR13528:SF2">
    <property type="entry name" value="LARGE RIBOSOMAL SUBUNIT PROTEIN BL28M"/>
    <property type="match status" value="1"/>
</dbReference>
<proteinExistence type="predicted"/>
<reference evidence="1 3" key="2">
    <citation type="submission" date="2018-11" db="EMBL/GenBank/DDBJ databases">
        <authorList>
            <consortium name="Pathogen Informatics"/>
        </authorList>
    </citation>
    <scope>NUCLEOTIDE SEQUENCE [LARGE SCALE GENOMIC DNA]</scope>
</reference>
<dbReference type="AlphaFoldDB" id="A0A158Q4D8"/>
<dbReference type="WBParaSite" id="DME_0000463901-mRNA-1">
    <property type="protein sequence ID" value="DME_0000463901-mRNA-1"/>
    <property type="gene ID" value="DME_0000463901"/>
</dbReference>
<dbReference type="Proteomes" id="UP000038040">
    <property type="component" value="Unplaced"/>
</dbReference>
<sequence length="304" mass="36458">MSLAKNLRPITSAKPREVVTWDQFERIRRNKEIWDNPESIVHRLPLHYKKRYWQNVLSKAKPVHYRPPANRFSWDTKRLVLHEHEEYPIIGIHPPEADQALWGGETVVKGYIESNFYLKKKILPRRWIPHFFFPTLKYSIQYSEILDKYMKITVTERTCRLIDDHFGFDYYILETPEIDLASKLGNKLKRELLIALAKEDYYHNDPDRHDYIRRKYAKFVIPLDEAEWVGLDLNEACRKLQDLEDSIAPKPLKYQFEKDLVENIIKRKDVVIEEEEYAPKKTESLFGEKLLGKFFRPIEKALKR</sequence>
<evidence type="ECO:0000313" key="4">
    <source>
        <dbReference type="WBParaSite" id="DME_0000463901-mRNA-1"/>
    </source>
</evidence>
<reference evidence="4" key="1">
    <citation type="submission" date="2016-04" db="UniProtKB">
        <authorList>
            <consortium name="WormBaseParasite"/>
        </authorList>
    </citation>
    <scope>IDENTIFICATION</scope>
</reference>
<dbReference type="InterPro" id="IPR026569">
    <property type="entry name" value="Ribosomal_bL28"/>
</dbReference>
<dbReference type="Proteomes" id="UP000274756">
    <property type="component" value="Unassembled WGS sequence"/>
</dbReference>
<dbReference type="GO" id="GO:0003735">
    <property type="term" value="F:structural constituent of ribosome"/>
    <property type="evidence" value="ECO:0007669"/>
    <property type="project" value="InterPro"/>
</dbReference>
<evidence type="ECO:0000313" key="1">
    <source>
        <dbReference type="EMBL" id="VDN58549.1"/>
    </source>
</evidence>
<evidence type="ECO:0000313" key="2">
    <source>
        <dbReference type="Proteomes" id="UP000038040"/>
    </source>
</evidence>
<dbReference type="EMBL" id="UYYG01001169">
    <property type="protein sequence ID" value="VDN58549.1"/>
    <property type="molecule type" value="Genomic_DNA"/>
</dbReference>
<dbReference type="STRING" id="318479.A0A158Q4D8"/>
<accession>A0A158Q4D8</accession>
<keyword evidence="3" id="KW-1185">Reference proteome</keyword>
<evidence type="ECO:0000313" key="3">
    <source>
        <dbReference type="Proteomes" id="UP000274756"/>
    </source>
</evidence>
<dbReference type="GO" id="GO:0005762">
    <property type="term" value="C:mitochondrial large ribosomal subunit"/>
    <property type="evidence" value="ECO:0007669"/>
    <property type="project" value="TreeGrafter"/>
</dbReference>
<dbReference type="PANTHER" id="PTHR13528">
    <property type="entry name" value="39S RIBOSOMAL PROTEIN L28, MITOCHONDRIAL"/>
    <property type="match status" value="1"/>
</dbReference>
<name>A0A158Q4D8_DRAME</name>
<dbReference type="OrthoDB" id="361870at2759"/>
<gene>
    <name evidence="1" type="ORF">DME_LOCUS8522</name>
</gene>
<protein>
    <submittedName>
        <fullName evidence="4">39S ribosomal protein L28, mitochondrial</fullName>
    </submittedName>
</protein>